<evidence type="ECO:0000313" key="3">
    <source>
        <dbReference type="EMBL" id="KAE9359134.1"/>
    </source>
</evidence>
<keyword evidence="4" id="KW-1185">Reference proteome</keyword>
<evidence type="ECO:0008006" key="5">
    <source>
        <dbReference type="Google" id="ProtNLM"/>
    </source>
</evidence>
<dbReference type="InterPro" id="IPR011010">
    <property type="entry name" value="DNA_brk_join_enz"/>
</dbReference>
<feature type="compositionally biased region" description="Polar residues" evidence="2">
    <location>
        <begin position="677"/>
        <end position="803"/>
    </location>
</feature>
<protein>
    <recommendedName>
        <fullName evidence="5">Core-binding (CB) domain-containing protein</fullName>
    </recommendedName>
</protein>
<dbReference type="Proteomes" id="UP000434957">
    <property type="component" value="Unassembled WGS sequence"/>
</dbReference>
<feature type="region of interest" description="Disordered" evidence="2">
    <location>
        <begin position="1"/>
        <end position="21"/>
    </location>
</feature>
<organism evidence="3 4">
    <name type="scientific">Phytophthora rubi</name>
    <dbReference type="NCBI Taxonomy" id="129364"/>
    <lineage>
        <taxon>Eukaryota</taxon>
        <taxon>Sar</taxon>
        <taxon>Stramenopiles</taxon>
        <taxon>Oomycota</taxon>
        <taxon>Peronosporomycetes</taxon>
        <taxon>Peronosporales</taxon>
        <taxon>Peronosporaceae</taxon>
        <taxon>Phytophthora</taxon>
    </lineage>
</organism>
<dbReference type="Gene3D" id="1.10.443.10">
    <property type="entry name" value="Intergrase catalytic core"/>
    <property type="match status" value="1"/>
</dbReference>
<feature type="region of interest" description="Disordered" evidence="2">
    <location>
        <begin position="656"/>
        <end position="853"/>
    </location>
</feature>
<evidence type="ECO:0000256" key="2">
    <source>
        <dbReference type="SAM" id="MobiDB-lite"/>
    </source>
</evidence>
<dbReference type="GO" id="GO:0003677">
    <property type="term" value="F:DNA binding"/>
    <property type="evidence" value="ECO:0007669"/>
    <property type="project" value="InterPro"/>
</dbReference>
<reference evidence="3 4" key="1">
    <citation type="submission" date="2018-08" db="EMBL/GenBank/DDBJ databases">
        <title>Genomic investigation of the strawberry pathogen Phytophthora fragariae indicates pathogenicity is determined by transcriptional variation in three key races.</title>
        <authorList>
            <person name="Adams T.M."/>
            <person name="Armitage A.D."/>
            <person name="Sobczyk M.K."/>
            <person name="Bates H.J."/>
            <person name="Dunwell J.M."/>
            <person name="Nellist C.F."/>
            <person name="Harrison R.J."/>
        </authorList>
    </citation>
    <scope>NUCLEOTIDE SEQUENCE [LARGE SCALE GENOMIC DNA]</scope>
    <source>
        <strain evidence="3 4">SCRP333</strain>
    </source>
</reference>
<comment type="caution">
    <text evidence="3">The sequence shown here is derived from an EMBL/GenBank/DDBJ whole genome shotgun (WGS) entry which is preliminary data.</text>
</comment>
<keyword evidence="1" id="KW-0233">DNA recombination</keyword>
<dbReference type="GO" id="GO:0015074">
    <property type="term" value="P:DNA integration"/>
    <property type="evidence" value="ECO:0007669"/>
    <property type="project" value="InterPro"/>
</dbReference>
<proteinExistence type="predicted"/>
<name>A0A6A4FX32_9STRA</name>
<dbReference type="GO" id="GO:0006310">
    <property type="term" value="P:DNA recombination"/>
    <property type="evidence" value="ECO:0007669"/>
    <property type="project" value="UniProtKB-KW"/>
</dbReference>
<dbReference type="AlphaFoldDB" id="A0A6A4FX32"/>
<evidence type="ECO:0000256" key="1">
    <source>
        <dbReference type="ARBA" id="ARBA00023172"/>
    </source>
</evidence>
<sequence length="853" mass="93577">MEATSGPRSPRGDDDDNAEQEPVPFTHAMELDGAGVRARCIAVGTTSTYKSYLKGIRKWIMANKKFGNPQRFFTASGELDPTVFTPKEFEAFLLAKRKDLKAVTLGGYRSAMKDLYRRNNVPVPDEYGEGMKTLLSGIKRLQVETEQTADVRSSGKRALTYSMYEKLCSTMLGRNDGGFAHLFLTTQWNLMCRSKSVETLRTSRLLSAEDSIGCVLHKAKTNQEGSGPKDPRHMYANPDAPATCWVTALAVYLACNPRQKPGALFPGSNQKLRFEKALAEALKSDDNAKSYGTHSIRKGVASYACSGSTGGPSIVSVCLRCGWSLGGVQDRYFRYESAGDQFLGRVIAGLPLNKARFAALPPHFSSPVSSTVEVDVARVFPGLVDADELRPILHLCLASLVYHGDYLLENLAPSHALLSTYLFRDPIAMARLRSQVITCDSLWMRPTGTPPYIEIYKQLEETRSAVIDLPDVLLRGISTMLDEKAVSSGNITRDVLKQTIKELLAEAGIGATIAANPPPSSASFESNNIRVHFWDNKFHFLPASFEFPSADPLTAWKLWWLGNVALGYPPFRRVTSRDLSTRQKANTLSEWSMLMTRICAEVEAATGSAVSAVQTEEEADNLFEIGMSRLKLLPTFRERRHSQLKVTTVVRLMREANKASDPNARSLPFRSRKRQKTNSNESATTRTSPTSNKSATTRTNPTGNESATTRTSPTSNKSATTRTSPTSNKSATTRTNPTGNESATTRTSPTSNKSATTRTNPTSNETAITRTNPTSMESVTTRTNPNSNESAPTRTNMFSTQSSTTGRRRPATRAPPLARTRPATRAPPRGPADPTTRASPRTGSDQQPERPVE</sequence>
<dbReference type="EMBL" id="QXFT01000022">
    <property type="protein sequence ID" value="KAE9359134.1"/>
    <property type="molecule type" value="Genomic_DNA"/>
</dbReference>
<accession>A0A6A4FX32</accession>
<dbReference type="SUPFAM" id="SSF56349">
    <property type="entry name" value="DNA breaking-rejoining enzymes"/>
    <property type="match status" value="1"/>
</dbReference>
<evidence type="ECO:0000313" key="4">
    <source>
        <dbReference type="Proteomes" id="UP000434957"/>
    </source>
</evidence>
<feature type="compositionally biased region" description="Low complexity" evidence="2">
    <location>
        <begin position="812"/>
        <end position="838"/>
    </location>
</feature>
<dbReference type="InterPro" id="IPR013762">
    <property type="entry name" value="Integrase-like_cat_sf"/>
</dbReference>
<gene>
    <name evidence="3" type="ORF">PR003_g911</name>
</gene>